<dbReference type="OrthoDB" id="427456at2759"/>
<keyword evidence="3" id="KW-1003">Cell membrane</keyword>
<feature type="region of interest" description="Disordered" evidence="10">
    <location>
        <begin position="519"/>
        <end position="579"/>
    </location>
</feature>
<evidence type="ECO:0000256" key="7">
    <source>
        <dbReference type="ARBA" id="ARBA00023065"/>
    </source>
</evidence>
<reference evidence="12 13" key="2">
    <citation type="submission" date="2018-11" db="EMBL/GenBank/DDBJ databases">
        <authorList>
            <consortium name="Pathogen Informatics"/>
        </authorList>
    </citation>
    <scope>NUCLEOTIDE SEQUENCE [LARGE SCALE GENOMIC DNA]</scope>
</reference>
<dbReference type="WBParaSite" id="TTAC_0000711701-mRNA-1">
    <property type="protein sequence ID" value="TTAC_0000711701-mRNA-1"/>
    <property type="gene ID" value="TTAC_0000711701"/>
</dbReference>
<dbReference type="Gene3D" id="1.20.120.350">
    <property type="entry name" value="Voltage-gated potassium channels. Chain C"/>
    <property type="match status" value="1"/>
</dbReference>
<protein>
    <submittedName>
        <fullName evidence="14">Voltage-gated hydrogen channel 1</fullName>
    </submittedName>
</protein>
<feature type="compositionally biased region" description="Low complexity" evidence="10">
    <location>
        <begin position="527"/>
        <end position="546"/>
    </location>
</feature>
<dbReference type="PANTHER" id="PTHR46480:SF1">
    <property type="entry name" value="VOLTAGE-GATED HYDROGEN CHANNEL 1"/>
    <property type="match status" value="1"/>
</dbReference>
<dbReference type="InterPro" id="IPR027359">
    <property type="entry name" value="Volt_channel_dom_sf"/>
</dbReference>
<evidence type="ECO:0000256" key="2">
    <source>
        <dbReference type="ARBA" id="ARBA00022448"/>
    </source>
</evidence>
<feature type="transmembrane region" description="Helical" evidence="11">
    <location>
        <begin position="379"/>
        <end position="399"/>
    </location>
</feature>
<feature type="transmembrane region" description="Helical" evidence="11">
    <location>
        <begin position="345"/>
        <end position="367"/>
    </location>
</feature>
<evidence type="ECO:0000256" key="9">
    <source>
        <dbReference type="ARBA" id="ARBA00023303"/>
    </source>
</evidence>
<organism evidence="14">
    <name type="scientific">Hydatigena taeniaeformis</name>
    <name type="common">Feline tapeworm</name>
    <name type="synonym">Taenia taeniaeformis</name>
    <dbReference type="NCBI Taxonomy" id="6205"/>
    <lineage>
        <taxon>Eukaryota</taxon>
        <taxon>Metazoa</taxon>
        <taxon>Spiralia</taxon>
        <taxon>Lophotrochozoa</taxon>
        <taxon>Platyhelminthes</taxon>
        <taxon>Cestoda</taxon>
        <taxon>Eucestoda</taxon>
        <taxon>Cyclophyllidea</taxon>
        <taxon>Taeniidae</taxon>
        <taxon>Hydatigera</taxon>
    </lineage>
</organism>
<evidence type="ECO:0000256" key="5">
    <source>
        <dbReference type="ARBA" id="ARBA00022882"/>
    </source>
</evidence>
<dbReference type="InterPro" id="IPR031846">
    <property type="entry name" value="Hvcn1"/>
</dbReference>
<accession>A0A158RED6</accession>
<keyword evidence="5" id="KW-0851">Voltage-gated channel</keyword>
<feature type="compositionally biased region" description="Low complexity" evidence="10">
    <location>
        <begin position="556"/>
        <end position="571"/>
    </location>
</feature>
<keyword evidence="7" id="KW-0406">Ion transport</keyword>
<dbReference type="AlphaFoldDB" id="A0A158RED6"/>
<keyword evidence="4 11" id="KW-0812">Transmembrane</keyword>
<evidence type="ECO:0000256" key="4">
    <source>
        <dbReference type="ARBA" id="ARBA00022692"/>
    </source>
</evidence>
<dbReference type="GO" id="GO:0034702">
    <property type="term" value="C:monoatomic ion channel complex"/>
    <property type="evidence" value="ECO:0007669"/>
    <property type="project" value="UniProtKB-KW"/>
</dbReference>
<dbReference type="STRING" id="6205.A0A158RED6"/>
<evidence type="ECO:0000313" key="14">
    <source>
        <dbReference type="WBParaSite" id="TTAC_0000711701-mRNA-1"/>
    </source>
</evidence>
<feature type="transmembrane region" description="Helical" evidence="11">
    <location>
        <begin position="112"/>
        <end position="134"/>
    </location>
</feature>
<keyword evidence="8 11" id="KW-0472">Membrane</keyword>
<keyword evidence="9" id="KW-0407">Ion channel</keyword>
<evidence type="ECO:0000256" key="8">
    <source>
        <dbReference type="ARBA" id="ARBA00023136"/>
    </source>
</evidence>
<gene>
    <name evidence="12" type="ORF">TTAC_LOCUS7102</name>
</gene>
<feature type="transmembrane region" description="Helical" evidence="11">
    <location>
        <begin position="405"/>
        <end position="424"/>
    </location>
</feature>
<comment type="subcellular location">
    <subcellularLocation>
        <location evidence="1">Cell membrane</location>
        <topology evidence="1">Multi-pass membrane protein</topology>
    </subcellularLocation>
</comment>
<dbReference type="EMBL" id="UYWX01020345">
    <property type="protein sequence ID" value="VDM31421.1"/>
    <property type="molecule type" value="Genomic_DNA"/>
</dbReference>
<dbReference type="Proteomes" id="UP000274429">
    <property type="component" value="Unassembled WGS sequence"/>
</dbReference>
<feature type="transmembrane region" description="Helical" evidence="11">
    <location>
        <begin position="143"/>
        <end position="162"/>
    </location>
</feature>
<dbReference type="GO" id="GO:0005886">
    <property type="term" value="C:plasma membrane"/>
    <property type="evidence" value="ECO:0007669"/>
    <property type="project" value="UniProtKB-SubCell"/>
</dbReference>
<dbReference type="GO" id="GO:0030171">
    <property type="term" value="F:voltage-gated proton channel activity"/>
    <property type="evidence" value="ECO:0007669"/>
    <property type="project" value="InterPro"/>
</dbReference>
<sequence>MANQSGEEDEAEEEVEEEEEEEGEEAEVEAMEAVEEVEEVVEEEEAKKNRRNRSIWCTLYPGWISTRRFLRQMQKDNIDCALLQQEACHRNEVKFAKGKLKSRVLHLMRGPVIQLMMCSLVLLDALIVTAEIILEIHAVKEDLLLAIVFAMSLFYLQAVTLLEVSLLSIKGQGRTLVFLSDVSLIKSQIVFSHLLDELSLDEYMHVGQAEKKIYEYERSHLNHKMYRYYCTSHTDPESVFTPTTREVCCQRPVNRSGVEFEAIPSPFALCCPARGGSDCGGTGGPARGRLFTVYHSVSSPPLDQMSMHCSHLTCCLSQLGRLMQSPLEAMGESGSCHFFHTIACILHFLSILILCIFVIQLAVKVVCMGRAFFRLKFEIVDGIIIIISLIADGIFVYIASEEITLIIVFLLWRIVRVVNSLLMYEKQRNEFRIQLQKRARRMSELKVEALNGKIILLEKHIDNLESMCVELGVPREQLLFCRPTISKSGKEVTKNAIRSMVFLTSEIITQFAVGVNPKTQETGPNLGGSCSAPGGTASSSASAPPAIEYRPSEGTSNPNSSINSSPSSSPPLWTKLKPS</sequence>
<evidence type="ECO:0000256" key="1">
    <source>
        <dbReference type="ARBA" id="ARBA00004651"/>
    </source>
</evidence>
<keyword evidence="13" id="KW-1185">Reference proteome</keyword>
<evidence type="ECO:0000256" key="11">
    <source>
        <dbReference type="SAM" id="Phobius"/>
    </source>
</evidence>
<evidence type="ECO:0000256" key="6">
    <source>
        <dbReference type="ARBA" id="ARBA00022989"/>
    </source>
</evidence>
<reference evidence="14" key="1">
    <citation type="submission" date="2016-04" db="UniProtKB">
        <authorList>
            <consortium name="WormBaseParasite"/>
        </authorList>
    </citation>
    <scope>IDENTIFICATION</scope>
</reference>
<evidence type="ECO:0000313" key="12">
    <source>
        <dbReference type="EMBL" id="VDM31421.1"/>
    </source>
</evidence>
<proteinExistence type="predicted"/>
<evidence type="ECO:0000313" key="13">
    <source>
        <dbReference type="Proteomes" id="UP000274429"/>
    </source>
</evidence>
<keyword evidence="6 11" id="KW-1133">Transmembrane helix</keyword>
<keyword evidence="2" id="KW-0813">Transport</keyword>
<name>A0A158RED6_HYDTA</name>
<feature type="region of interest" description="Disordered" evidence="10">
    <location>
        <begin position="1"/>
        <end position="39"/>
    </location>
</feature>
<evidence type="ECO:0000256" key="10">
    <source>
        <dbReference type="SAM" id="MobiDB-lite"/>
    </source>
</evidence>
<evidence type="ECO:0000256" key="3">
    <source>
        <dbReference type="ARBA" id="ARBA00022475"/>
    </source>
</evidence>
<dbReference type="PANTHER" id="PTHR46480">
    <property type="entry name" value="F20B24.22"/>
    <property type="match status" value="1"/>
</dbReference>